<name>A0A1L9U6F0_ASPBC</name>
<dbReference type="GeneID" id="93578548"/>
<dbReference type="Proteomes" id="UP000184499">
    <property type="component" value="Unassembled WGS sequence"/>
</dbReference>
<accession>A0A1L9U6F0</accession>
<keyword evidence="2" id="KW-1185">Reference proteome</keyword>
<protein>
    <submittedName>
        <fullName evidence="1">Uncharacterized protein</fullName>
    </submittedName>
</protein>
<dbReference type="RefSeq" id="XP_067474503.1">
    <property type="nucleotide sequence ID" value="XM_067626060.1"/>
</dbReference>
<dbReference type="AlphaFoldDB" id="A0A1L9U6F0"/>
<reference evidence="2" key="1">
    <citation type="journal article" date="2017" name="Genome Biol.">
        <title>Comparative genomics reveals high biological diversity and specific adaptations in the industrially and medically important fungal genus Aspergillus.</title>
        <authorList>
            <person name="de Vries R.P."/>
            <person name="Riley R."/>
            <person name="Wiebenga A."/>
            <person name="Aguilar-Osorio G."/>
            <person name="Amillis S."/>
            <person name="Uchima C.A."/>
            <person name="Anderluh G."/>
            <person name="Asadollahi M."/>
            <person name="Askin M."/>
            <person name="Barry K."/>
            <person name="Battaglia E."/>
            <person name="Bayram O."/>
            <person name="Benocci T."/>
            <person name="Braus-Stromeyer S.A."/>
            <person name="Caldana C."/>
            <person name="Canovas D."/>
            <person name="Cerqueira G.C."/>
            <person name="Chen F."/>
            <person name="Chen W."/>
            <person name="Choi C."/>
            <person name="Clum A."/>
            <person name="Dos Santos R.A."/>
            <person name="Damasio A.R."/>
            <person name="Diallinas G."/>
            <person name="Emri T."/>
            <person name="Fekete E."/>
            <person name="Flipphi M."/>
            <person name="Freyberg S."/>
            <person name="Gallo A."/>
            <person name="Gournas C."/>
            <person name="Habgood R."/>
            <person name="Hainaut M."/>
            <person name="Harispe M.L."/>
            <person name="Henrissat B."/>
            <person name="Hilden K.S."/>
            <person name="Hope R."/>
            <person name="Hossain A."/>
            <person name="Karabika E."/>
            <person name="Karaffa L."/>
            <person name="Karanyi Z."/>
            <person name="Krasevec N."/>
            <person name="Kuo A."/>
            <person name="Kusch H."/>
            <person name="LaButti K."/>
            <person name="Lagendijk E.L."/>
            <person name="Lapidus A."/>
            <person name="Levasseur A."/>
            <person name="Lindquist E."/>
            <person name="Lipzen A."/>
            <person name="Logrieco A.F."/>
            <person name="MacCabe A."/>
            <person name="Maekelae M.R."/>
            <person name="Malavazi I."/>
            <person name="Melin P."/>
            <person name="Meyer V."/>
            <person name="Mielnichuk N."/>
            <person name="Miskei M."/>
            <person name="Molnar A.P."/>
            <person name="Mule G."/>
            <person name="Ngan C.Y."/>
            <person name="Orejas M."/>
            <person name="Orosz E."/>
            <person name="Ouedraogo J.P."/>
            <person name="Overkamp K.M."/>
            <person name="Park H.-S."/>
            <person name="Perrone G."/>
            <person name="Piumi F."/>
            <person name="Punt P.J."/>
            <person name="Ram A.F."/>
            <person name="Ramon A."/>
            <person name="Rauscher S."/>
            <person name="Record E."/>
            <person name="Riano-Pachon D.M."/>
            <person name="Robert V."/>
            <person name="Roehrig J."/>
            <person name="Ruller R."/>
            <person name="Salamov A."/>
            <person name="Salih N.S."/>
            <person name="Samson R.A."/>
            <person name="Sandor E."/>
            <person name="Sanguinetti M."/>
            <person name="Schuetze T."/>
            <person name="Sepcic K."/>
            <person name="Shelest E."/>
            <person name="Sherlock G."/>
            <person name="Sophianopoulou V."/>
            <person name="Squina F.M."/>
            <person name="Sun H."/>
            <person name="Susca A."/>
            <person name="Todd R.B."/>
            <person name="Tsang A."/>
            <person name="Unkles S.E."/>
            <person name="van de Wiele N."/>
            <person name="van Rossen-Uffink D."/>
            <person name="Oliveira J.V."/>
            <person name="Vesth T.C."/>
            <person name="Visser J."/>
            <person name="Yu J.-H."/>
            <person name="Zhou M."/>
            <person name="Andersen M.R."/>
            <person name="Archer D.B."/>
            <person name="Baker S.E."/>
            <person name="Benoit I."/>
            <person name="Brakhage A.A."/>
            <person name="Braus G.H."/>
            <person name="Fischer R."/>
            <person name="Frisvad J.C."/>
            <person name="Goldman G.H."/>
            <person name="Houbraken J."/>
            <person name="Oakley B."/>
            <person name="Pocsi I."/>
            <person name="Scazzocchio C."/>
            <person name="Seiboth B."/>
            <person name="vanKuyk P.A."/>
            <person name="Wortman J."/>
            <person name="Dyer P.S."/>
            <person name="Grigoriev I.V."/>
        </authorList>
    </citation>
    <scope>NUCLEOTIDE SEQUENCE [LARGE SCALE GENOMIC DNA]</scope>
    <source>
        <strain evidence="2">CBS 101740 / IMI 381727 / IBT 21946</strain>
    </source>
</reference>
<evidence type="ECO:0000313" key="1">
    <source>
        <dbReference type="EMBL" id="OJJ67254.1"/>
    </source>
</evidence>
<sequence>MTTRQGSANMMASFSVAIKPGRIGHAAPPAPEFLSKKYSHFPETQAGLRRVGWKEGSFPSLPFPQLLVVLLVLSVSPSGNASPTHRIGYLPFWDNPAPYGARFAGETRDDP</sequence>
<dbReference type="EMBL" id="KV878695">
    <property type="protein sequence ID" value="OJJ67254.1"/>
    <property type="molecule type" value="Genomic_DNA"/>
</dbReference>
<dbReference type="OrthoDB" id="10473969at2759"/>
<evidence type="ECO:0000313" key="2">
    <source>
        <dbReference type="Proteomes" id="UP000184499"/>
    </source>
</evidence>
<gene>
    <name evidence="1" type="ORF">ASPBRDRAFT_48299</name>
</gene>
<proteinExistence type="predicted"/>
<dbReference type="VEuPathDB" id="FungiDB:ASPBRDRAFT_48299"/>
<organism evidence="1 2">
    <name type="scientific">Aspergillus brasiliensis (strain CBS 101740 / IMI 381727 / IBT 21946)</name>
    <dbReference type="NCBI Taxonomy" id="767769"/>
    <lineage>
        <taxon>Eukaryota</taxon>
        <taxon>Fungi</taxon>
        <taxon>Dikarya</taxon>
        <taxon>Ascomycota</taxon>
        <taxon>Pezizomycotina</taxon>
        <taxon>Eurotiomycetes</taxon>
        <taxon>Eurotiomycetidae</taxon>
        <taxon>Eurotiales</taxon>
        <taxon>Aspergillaceae</taxon>
        <taxon>Aspergillus</taxon>
        <taxon>Aspergillus subgen. Circumdati</taxon>
    </lineage>
</organism>